<gene>
    <name evidence="2" type="ORF">TBRA_LOCUS1332</name>
</gene>
<reference evidence="2 3" key="1">
    <citation type="submission" date="2020-02" db="EMBL/GenBank/DDBJ databases">
        <authorList>
            <person name="Ferguson B K."/>
        </authorList>
    </citation>
    <scope>NUCLEOTIDE SEQUENCE [LARGE SCALE GENOMIC DNA]</scope>
</reference>
<protein>
    <submittedName>
        <fullName evidence="2">Uncharacterized protein</fullName>
    </submittedName>
</protein>
<name>A0A6H5HY89_9HYME</name>
<dbReference type="Proteomes" id="UP000479190">
    <property type="component" value="Unassembled WGS sequence"/>
</dbReference>
<dbReference type="AlphaFoldDB" id="A0A6H5HY89"/>
<dbReference type="EMBL" id="CADCXV010000298">
    <property type="protein sequence ID" value="CAB0029287.1"/>
    <property type="molecule type" value="Genomic_DNA"/>
</dbReference>
<accession>A0A6H5HY89</accession>
<organism evidence="2 3">
    <name type="scientific">Trichogramma brassicae</name>
    <dbReference type="NCBI Taxonomy" id="86971"/>
    <lineage>
        <taxon>Eukaryota</taxon>
        <taxon>Metazoa</taxon>
        <taxon>Ecdysozoa</taxon>
        <taxon>Arthropoda</taxon>
        <taxon>Hexapoda</taxon>
        <taxon>Insecta</taxon>
        <taxon>Pterygota</taxon>
        <taxon>Neoptera</taxon>
        <taxon>Endopterygota</taxon>
        <taxon>Hymenoptera</taxon>
        <taxon>Apocrita</taxon>
        <taxon>Proctotrupomorpha</taxon>
        <taxon>Chalcidoidea</taxon>
        <taxon>Trichogrammatidae</taxon>
        <taxon>Trichogramma</taxon>
    </lineage>
</organism>
<evidence type="ECO:0000313" key="2">
    <source>
        <dbReference type="EMBL" id="CAB0029287.1"/>
    </source>
</evidence>
<evidence type="ECO:0000256" key="1">
    <source>
        <dbReference type="SAM" id="MobiDB-lite"/>
    </source>
</evidence>
<feature type="region of interest" description="Disordered" evidence="1">
    <location>
        <begin position="25"/>
        <end position="49"/>
    </location>
</feature>
<evidence type="ECO:0000313" key="3">
    <source>
        <dbReference type="Proteomes" id="UP000479190"/>
    </source>
</evidence>
<keyword evidence="3" id="KW-1185">Reference proteome</keyword>
<proteinExistence type="predicted"/>
<sequence length="49" mass="5276">MMKEHQAACPASTVATSLCLFHGLGKTPPLRHVVSTPSGRHPGARRRRA</sequence>